<evidence type="ECO:0000256" key="2">
    <source>
        <dbReference type="ARBA" id="ARBA00022645"/>
    </source>
</evidence>
<evidence type="ECO:0000256" key="6">
    <source>
        <dbReference type="ARBA" id="ARBA00023180"/>
    </source>
</evidence>
<gene>
    <name evidence="9" type="primary">CPY1_2</name>
    <name evidence="9" type="ORF">LOC62_07G009723</name>
</gene>
<evidence type="ECO:0000313" key="10">
    <source>
        <dbReference type="Proteomes" id="UP000827549"/>
    </source>
</evidence>
<dbReference type="Gene3D" id="3.40.50.1820">
    <property type="entry name" value="alpha/beta hydrolase"/>
    <property type="match status" value="1"/>
</dbReference>
<feature type="signal peptide" evidence="8">
    <location>
        <begin position="1"/>
        <end position="15"/>
    </location>
</feature>
<dbReference type="EMBL" id="CP086720">
    <property type="protein sequence ID" value="WOO86238.1"/>
    <property type="molecule type" value="Genomic_DNA"/>
</dbReference>
<dbReference type="PROSITE" id="PS00131">
    <property type="entry name" value="CARBOXYPEPT_SER_SER"/>
    <property type="match status" value="1"/>
</dbReference>
<dbReference type="PANTHER" id="PTHR11802:SF113">
    <property type="entry name" value="SERINE CARBOXYPEPTIDASE CTSA-4.1"/>
    <property type="match status" value="1"/>
</dbReference>
<dbReference type="GO" id="GO:0004185">
    <property type="term" value="F:serine-type carboxypeptidase activity"/>
    <property type="evidence" value="ECO:0007669"/>
    <property type="project" value="UniProtKB-UniRule"/>
</dbReference>
<dbReference type="Proteomes" id="UP000827549">
    <property type="component" value="Chromosome 7"/>
</dbReference>
<evidence type="ECO:0000256" key="7">
    <source>
        <dbReference type="RuleBase" id="RU361156"/>
    </source>
</evidence>
<comment type="similarity">
    <text evidence="1 7">Belongs to the peptidase S10 family.</text>
</comment>
<organism evidence="9 10">
    <name type="scientific">Vanrija pseudolonga</name>
    <dbReference type="NCBI Taxonomy" id="143232"/>
    <lineage>
        <taxon>Eukaryota</taxon>
        <taxon>Fungi</taxon>
        <taxon>Dikarya</taxon>
        <taxon>Basidiomycota</taxon>
        <taxon>Agaricomycotina</taxon>
        <taxon>Tremellomycetes</taxon>
        <taxon>Trichosporonales</taxon>
        <taxon>Trichosporonaceae</taxon>
        <taxon>Vanrija</taxon>
    </lineage>
</organism>
<sequence>MRAHLLALLLPLAGAFRIPFADEVDSFASLLVDETHGGADTVLSPASDITLESITDDFHVLVSAEHPRHKVRIKSTTGWCDPHARSYSGYLDVGYGKELYFAYFESRRDPSSDPVMMWINGGPGGSSAMGLYGELGPCTVNPGAKNLNDTTPNPHSWNNEANIFFLDQPISVGFSHAHNGQEVSNTPQAAKDVVAFIQIFFETFKELEGRALHLSGESYGGRYLPVFASAVHDANAGLVAAGKTPINLQSVLIGNGLPDLYSMLESFQPLGCTPQEGVNGTILNIEQCIALRSNTAKCLQLSTKHCLDTHDPVDCGIAFDYCMIQVFSASTWVHLNPYDARLHCFPGEPGCYAFMSDIEKYLNLPDVQLKLGIPKGYKYSMMTPELGARFFLQQDWTYKTWEYVAELLERGVRVLNFVGMVDWVCNHIGQEIWIEKFDWTGKAAFNAEKLVDWKVDGKKAGYVKSHGPLTFLKILDAGHMVPMDQPANSAAFLKAWLDNGVVE</sequence>
<keyword evidence="3 7" id="KW-0645">Protease</keyword>
<protein>
    <recommendedName>
        <fullName evidence="7">Carboxypeptidase</fullName>
        <ecNumber evidence="7">3.4.16.-</ecNumber>
    </recommendedName>
</protein>
<dbReference type="GeneID" id="87812884"/>
<evidence type="ECO:0000256" key="8">
    <source>
        <dbReference type="SAM" id="SignalP"/>
    </source>
</evidence>
<keyword evidence="5 7" id="KW-0378">Hydrolase</keyword>
<accession>A0AAF0YGL0</accession>
<evidence type="ECO:0000256" key="1">
    <source>
        <dbReference type="ARBA" id="ARBA00009431"/>
    </source>
</evidence>
<dbReference type="InterPro" id="IPR001563">
    <property type="entry name" value="Peptidase_S10"/>
</dbReference>
<dbReference type="InterPro" id="IPR033124">
    <property type="entry name" value="Ser_caboxypep_his_AS"/>
</dbReference>
<dbReference type="GO" id="GO:0000324">
    <property type="term" value="C:fungal-type vacuole"/>
    <property type="evidence" value="ECO:0007669"/>
    <property type="project" value="TreeGrafter"/>
</dbReference>
<dbReference type="PROSITE" id="PS00560">
    <property type="entry name" value="CARBOXYPEPT_SER_HIS"/>
    <property type="match status" value="1"/>
</dbReference>
<dbReference type="EC" id="3.4.16.-" evidence="7"/>
<dbReference type="Pfam" id="PF00450">
    <property type="entry name" value="Peptidase_S10"/>
    <property type="match status" value="1"/>
</dbReference>
<dbReference type="AlphaFoldDB" id="A0AAF0YGL0"/>
<evidence type="ECO:0000313" key="9">
    <source>
        <dbReference type="EMBL" id="WOO86238.1"/>
    </source>
</evidence>
<name>A0AAF0YGL0_9TREE</name>
<dbReference type="SUPFAM" id="SSF53474">
    <property type="entry name" value="alpha/beta-Hydrolases"/>
    <property type="match status" value="1"/>
</dbReference>
<evidence type="ECO:0000256" key="5">
    <source>
        <dbReference type="ARBA" id="ARBA00022801"/>
    </source>
</evidence>
<dbReference type="Gene3D" id="1.10.287.410">
    <property type="match status" value="1"/>
</dbReference>
<keyword evidence="6" id="KW-0325">Glycoprotein</keyword>
<keyword evidence="2 7" id="KW-0121">Carboxypeptidase</keyword>
<reference evidence="9" key="1">
    <citation type="submission" date="2023-10" db="EMBL/GenBank/DDBJ databases">
        <authorList>
            <person name="Noh H."/>
        </authorList>
    </citation>
    <scope>NUCLEOTIDE SEQUENCE</scope>
    <source>
        <strain evidence="9">DUCC4014</strain>
    </source>
</reference>
<evidence type="ECO:0000256" key="4">
    <source>
        <dbReference type="ARBA" id="ARBA00022729"/>
    </source>
</evidence>
<keyword evidence="10" id="KW-1185">Reference proteome</keyword>
<proteinExistence type="inferred from homology"/>
<keyword evidence="4 8" id="KW-0732">Signal</keyword>
<dbReference type="PANTHER" id="PTHR11802">
    <property type="entry name" value="SERINE PROTEASE FAMILY S10 SERINE CARBOXYPEPTIDASE"/>
    <property type="match status" value="1"/>
</dbReference>
<feature type="chain" id="PRO_5042168058" description="Carboxypeptidase" evidence="8">
    <location>
        <begin position="16"/>
        <end position="503"/>
    </location>
</feature>
<dbReference type="RefSeq" id="XP_062632264.1">
    <property type="nucleotide sequence ID" value="XM_062776280.1"/>
</dbReference>
<evidence type="ECO:0000256" key="3">
    <source>
        <dbReference type="ARBA" id="ARBA00022670"/>
    </source>
</evidence>
<dbReference type="PRINTS" id="PR00724">
    <property type="entry name" value="CRBOXYPTASEC"/>
</dbReference>
<dbReference type="InterPro" id="IPR018202">
    <property type="entry name" value="Ser_caboxypep_ser_AS"/>
</dbReference>
<dbReference type="GO" id="GO:0006508">
    <property type="term" value="P:proteolysis"/>
    <property type="evidence" value="ECO:0007669"/>
    <property type="project" value="UniProtKB-KW"/>
</dbReference>
<dbReference type="InterPro" id="IPR029058">
    <property type="entry name" value="AB_hydrolase_fold"/>
</dbReference>